<name>A0A9X1IRI8_9SPHN</name>
<sequence length="116" mass="11835">MNQHSPVARTPRKTIRAAKKAAPARLQSIASTARKAAGTVSRAGARAAEPLVASLKQEEPETLAKMAVAALAPILAPRLAVAALRFVVRNPLIVATGALAFAAAVAMTDESEAAAS</sequence>
<accession>A0A9X1IRI8</accession>
<dbReference type="Proteomes" id="UP001138757">
    <property type="component" value="Unassembled WGS sequence"/>
</dbReference>
<dbReference type="EMBL" id="JAHGAW010000006">
    <property type="protein sequence ID" value="MBT2187483.1"/>
    <property type="molecule type" value="Genomic_DNA"/>
</dbReference>
<protein>
    <submittedName>
        <fullName evidence="1">Uncharacterized protein</fullName>
    </submittedName>
</protein>
<dbReference type="AlphaFoldDB" id="A0A9X1IRI8"/>
<reference evidence="1" key="1">
    <citation type="submission" date="2021-05" db="EMBL/GenBank/DDBJ databases">
        <title>Genome of Sphingobium sp. strain.</title>
        <authorList>
            <person name="Fan R."/>
        </authorList>
    </citation>
    <scope>NUCLEOTIDE SEQUENCE</scope>
    <source>
        <strain evidence="1">H33</strain>
    </source>
</reference>
<keyword evidence="2" id="KW-1185">Reference proteome</keyword>
<evidence type="ECO:0000313" key="1">
    <source>
        <dbReference type="EMBL" id="MBT2187483.1"/>
    </source>
</evidence>
<dbReference type="RefSeq" id="WP_214623446.1">
    <property type="nucleotide sequence ID" value="NZ_JAHGAW010000006.1"/>
</dbReference>
<evidence type="ECO:0000313" key="2">
    <source>
        <dbReference type="Proteomes" id="UP001138757"/>
    </source>
</evidence>
<proteinExistence type="predicted"/>
<comment type="caution">
    <text evidence="1">The sequence shown here is derived from an EMBL/GenBank/DDBJ whole genome shotgun (WGS) entry which is preliminary data.</text>
</comment>
<organism evidence="1 2">
    <name type="scientific">Sphingobium nicotianae</name>
    <dbReference type="NCBI Taxonomy" id="2782607"/>
    <lineage>
        <taxon>Bacteria</taxon>
        <taxon>Pseudomonadati</taxon>
        <taxon>Pseudomonadota</taxon>
        <taxon>Alphaproteobacteria</taxon>
        <taxon>Sphingomonadales</taxon>
        <taxon>Sphingomonadaceae</taxon>
        <taxon>Sphingobium</taxon>
    </lineage>
</organism>
<gene>
    <name evidence="1" type="ORF">KK488_11050</name>
</gene>